<dbReference type="SUPFAM" id="SSF100950">
    <property type="entry name" value="NagB/RpiA/CoA transferase-like"/>
    <property type="match status" value="1"/>
</dbReference>
<comment type="caution">
    <text evidence="3">The sequence shown here is derived from an EMBL/GenBank/DDBJ whole genome shotgun (WGS) entry which is preliminary data.</text>
</comment>
<name>A0ABS1DBB2_9PROT</name>
<dbReference type="RefSeq" id="WP_200339498.1">
    <property type="nucleotide sequence ID" value="NZ_NRRL01000007.1"/>
</dbReference>
<dbReference type="Gene3D" id="3.40.50.10420">
    <property type="entry name" value="NagB/RpiA/CoA transferase-like"/>
    <property type="match status" value="1"/>
</dbReference>
<evidence type="ECO:0000313" key="4">
    <source>
        <dbReference type="Proteomes" id="UP001296873"/>
    </source>
</evidence>
<reference evidence="3 4" key="1">
    <citation type="journal article" date="2020" name="Microorganisms">
        <title>Osmotic Adaptation and Compatible Solute Biosynthesis of Phototrophic Bacteria as Revealed from Genome Analyses.</title>
        <authorList>
            <person name="Imhoff J.F."/>
            <person name="Rahn T."/>
            <person name="Kunzel S."/>
            <person name="Keller A."/>
            <person name="Neulinger S.C."/>
        </authorList>
    </citation>
    <scope>NUCLEOTIDE SEQUENCE [LARGE SCALE GENOMIC DNA]</scope>
    <source>
        <strain evidence="3 4">DSM 9895</strain>
    </source>
</reference>
<sequence>MSVQNSQRARVLGAVRRSLKRGPLTGERLNAVQRRTANPPRGPVPARGQLGREETVKLFQQMAEEAAATTQRLDTMAEVPQAVLSYLQGRNEAAQARLAPHPELTELDWHDTAPLLQVDQGAGEEQTGVGVSRGFAGVAETGTLLLYSRETSPTTLNFLPATHVVVVRAAEVLGVYEDVWDRLRERLGRRSDGADGAWSDNWPRTVNLITGPSRTADIEQTLQLGAHGPMNLHVLVVGAADADFGGDERG</sequence>
<dbReference type="InterPro" id="IPR003741">
    <property type="entry name" value="LUD_dom"/>
</dbReference>
<proteinExistence type="predicted"/>
<evidence type="ECO:0000259" key="2">
    <source>
        <dbReference type="Pfam" id="PF02589"/>
    </source>
</evidence>
<keyword evidence="4" id="KW-1185">Reference proteome</keyword>
<dbReference type="InterPro" id="IPR024185">
    <property type="entry name" value="FTHF_cligase-like_sf"/>
</dbReference>
<evidence type="ECO:0000313" key="3">
    <source>
        <dbReference type="EMBL" id="MBK1667412.1"/>
    </source>
</evidence>
<dbReference type="PANTHER" id="PTHR43682">
    <property type="entry name" value="LACTATE UTILIZATION PROTEIN C"/>
    <property type="match status" value="1"/>
</dbReference>
<dbReference type="EMBL" id="NRRL01000007">
    <property type="protein sequence ID" value="MBK1667412.1"/>
    <property type="molecule type" value="Genomic_DNA"/>
</dbReference>
<dbReference type="InterPro" id="IPR037171">
    <property type="entry name" value="NagB/RpiA_transferase-like"/>
</dbReference>
<evidence type="ECO:0000256" key="1">
    <source>
        <dbReference type="SAM" id="MobiDB-lite"/>
    </source>
</evidence>
<dbReference type="Proteomes" id="UP001296873">
    <property type="component" value="Unassembled WGS sequence"/>
</dbReference>
<feature type="domain" description="LUD" evidence="2">
    <location>
        <begin position="125"/>
        <end position="237"/>
    </location>
</feature>
<organism evidence="3 4">
    <name type="scientific">Rhodovibrio sodomensis</name>
    <dbReference type="NCBI Taxonomy" id="1088"/>
    <lineage>
        <taxon>Bacteria</taxon>
        <taxon>Pseudomonadati</taxon>
        <taxon>Pseudomonadota</taxon>
        <taxon>Alphaproteobacteria</taxon>
        <taxon>Rhodospirillales</taxon>
        <taxon>Rhodovibrionaceae</taxon>
        <taxon>Rhodovibrio</taxon>
    </lineage>
</organism>
<dbReference type="Pfam" id="PF02589">
    <property type="entry name" value="LUD_dom"/>
    <property type="match status" value="1"/>
</dbReference>
<accession>A0ABS1DBB2</accession>
<gene>
    <name evidence="3" type="ORF">CKO28_05130</name>
</gene>
<protein>
    <recommendedName>
        <fullName evidence="2">LUD domain-containing protein</fullName>
    </recommendedName>
</protein>
<dbReference type="PANTHER" id="PTHR43682:SF1">
    <property type="entry name" value="LACTATE UTILIZATION PROTEIN C"/>
    <property type="match status" value="1"/>
</dbReference>
<feature type="region of interest" description="Disordered" evidence="1">
    <location>
        <begin position="32"/>
        <end position="51"/>
    </location>
</feature>